<proteinExistence type="predicted"/>
<reference evidence="1" key="1">
    <citation type="journal article" date="2021" name="New Phytol.">
        <title>Evolutionary innovations through gain and loss of genes in the ectomycorrhizal Boletales.</title>
        <authorList>
            <person name="Wu G."/>
            <person name="Miyauchi S."/>
            <person name="Morin E."/>
            <person name="Kuo A."/>
            <person name="Drula E."/>
            <person name="Varga T."/>
            <person name="Kohler A."/>
            <person name="Feng B."/>
            <person name="Cao Y."/>
            <person name="Lipzen A."/>
            <person name="Daum C."/>
            <person name="Hundley H."/>
            <person name="Pangilinan J."/>
            <person name="Johnson J."/>
            <person name="Barry K."/>
            <person name="LaButti K."/>
            <person name="Ng V."/>
            <person name="Ahrendt S."/>
            <person name="Min B."/>
            <person name="Choi I.G."/>
            <person name="Park H."/>
            <person name="Plett J.M."/>
            <person name="Magnuson J."/>
            <person name="Spatafora J.W."/>
            <person name="Nagy L.G."/>
            <person name="Henrissat B."/>
            <person name="Grigoriev I.V."/>
            <person name="Yang Z.L."/>
            <person name="Xu J."/>
            <person name="Martin F.M."/>
        </authorList>
    </citation>
    <scope>NUCLEOTIDE SEQUENCE</scope>
    <source>
        <strain evidence="1">KUC20120723A-06</strain>
    </source>
</reference>
<dbReference type="Proteomes" id="UP000790709">
    <property type="component" value="Unassembled WGS sequence"/>
</dbReference>
<protein>
    <submittedName>
        <fullName evidence="1">Uncharacterized protein</fullName>
    </submittedName>
</protein>
<keyword evidence="2" id="KW-1185">Reference proteome</keyword>
<evidence type="ECO:0000313" key="2">
    <source>
        <dbReference type="Proteomes" id="UP000790709"/>
    </source>
</evidence>
<gene>
    <name evidence="1" type="ORF">BV22DRAFT_1013320</name>
</gene>
<name>A0ACB8BFT2_9AGAM</name>
<comment type="caution">
    <text evidence="1">The sequence shown here is derived from an EMBL/GenBank/DDBJ whole genome shotgun (WGS) entry which is preliminary data.</text>
</comment>
<dbReference type="EMBL" id="MU266425">
    <property type="protein sequence ID" value="KAH7924414.1"/>
    <property type="molecule type" value="Genomic_DNA"/>
</dbReference>
<organism evidence="1 2">
    <name type="scientific">Leucogyrophana mollusca</name>
    <dbReference type="NCBI Taxonomy" id="85980"/>
    <lineage>
        <taxon>Eukaryota</taxon>
        <taxon>Fungi</taxon>
        <taxon>Dikarya</taxon>
        <taxon>Basidiomycota</taxon>
        <taxon>Agaricomycotina</taxon>
        <taxon>Agaricomycetes</taxon>
        <taxon>Agaricomycetidae</taxon>
        <taxon>Boletales</taxon>
        <taxon>Boletales incertae sedis</taxon>
        <taxon>Leucogyrophana</taxon>
    </lineage>
</organism>
<evidence type="ECO:0000313" key="1">
    <source>
        <dbReference type="EMBL" id="KAH7924414.1"/>
    </source>
</evidence>
<accession>A0ACB8BFT2</accession>
<sequence>MSFHNTCLRSIQSLEYIITHVFCPLKLPLHDDHSVANDLALSDAVLQSALVFREHLLPKKQADWDQMERMLENLSATAGSDILSVDTIESQMQATKCGDVLVFLIRAQNAAVVLRELDQETIFESFEVSPTAVAVMGATGKLLCSYPGPAISVPNSIVHDATFRAELANFLARMNEDVLDAAATTTKAGSVVIEERDTTHPRYITSLLTAILRGLGKAAEIPRIRKRIGDDVQWHNARLPWRRSSFWLVIRVALQTSLVRMHSECSTYKTFLLFFMAQLTERALERDLPNEILYFMSAKISRRLAKLGSSASSSVTSVVQSATREVRKKLEARWLKVQEVQAASPDWAPESLDFEKDTNLSLLNSRSHLSSVLSGENLEYKPTTFHPTETRRRTSISDFFAGRCCYLAEAYEAEPFVALSDFESAVESGIDNWVSQVHDADSACLALEDSMSQYSTAALKHYSENPDNSSIMLLTLLELWIALDKVVVGKIPLLSEYQPEVPVSLLNPILLHNAEKLSRLDQAQQYLTERHSRANRASVFSDELSDECFAVRFFSSSPAHQTLESRIERDATAQRNAKMVELHQKNQRHAALTRQAHTLGHTQCVDAIGDLTHQAKKCQKCRLEAEIRGLKISVHEWPLPRNHFGTKIVVFELDCPLAFDVWRTATFRLLLDVCTPPLPDARLVRPEMTLRNYKPLVRYSVPRSNHRTTLASSTKPFIKSHYRTRPIPATSGDICVNNGLQFKYFDDVRHGWASDAFQRCDVSGYSTFTLPQGPYQHLQYSVAGTTHTSNDVISDQYHCHKDLTLNEFIAFGSLRSGSLLQWLNIVRELRARTLSYRREEVHLLILQTIWQVGPLLGNCRPWHEELNCAAFGNALLDELADLMAGIEANWLEALSMKTITVLTSRLLTATQNAEVRSSGYSLLLKVRETTFQCLQELSSRLQSADDVTQNEFQSRVREMAATCRSTYCLEANPVDILLQSTEDVEILVYCSIMVYDHTPPDVGTLSTSSRVALDQDRRLSHSLEHFLRQRIGECPEGLDRAITRVWPAYRVGSPWRALDGSNCRWLTSRTAAQTNQQSQMVHYNLLDGRLLIDGRPLGRLPLGIVRHPTYSLVFGSQVLDVVPGDMAGMDFATKSYICGFQVYLNLRNDGCLQIRAKHCATSQVLELIPAQEFAGDLPQLLIEDHTHWLDLTTGELEIRPVARLWEQLDENWRICFSARGPSKMRRNGSTYMLDVRSRTWEMISARLGCIEPPQYLLITWNSGNADPSLSIDLPRFRLSFFVDSEGELQSGNICDMVVDVNQSSGTMFGLASQLVLRPKAVYAEEFRHRCVIIPMGSLTFKTEGHHICVSVIASNSGQRTFQLYDIDTELGYLHGNASLTSKLYKTYLHAVTSSCLPDPLTGCTGTEEALNCLRSAECRSFMFLTPGDAELLHQIDMLTPKRTFYPAHLKKMQNVEWSCLTSTTQHVSFHGATKMIQEYSEELQSFRDQSSPATLPMSTSTPCRNYHLLERASVRSAAVYPSECMGDLPCRNRDEEYKSRDITDTDSRTRNIQVSEVADLVRRWPSTLKTTPSLLDRLVSWQHLEGVGQEVSLRYSQDWLQPPLPKTWISVYELCRRSSKAQIRYKLAFTLSAMVYGSPSSVDLASTIVAFATKSQFRNKTPPSYPSYNLLDGFQPSEKSLRGIFSACTCAFQDSPDARMEAHAGEGSKALRRRRLLAFQTRSKADEDNTVTHLLAHWPSSNPGQLPNLDPSRYNVSQLLSQAKGLFASCFRNLLLKRHLAEVQKFLDGSHHYNMASSSDLAYVFSPSRGTAASRLASVSLDQLFGRPAPELIPAKEPLSMPVRPKSCGHFASSAGLQDLISEFQASPSSRFHSLYGTDFDRSRECLEREALSALPDEITCTRESLVTYYSHCRGRFFNVLDVIRQRLSYSTPVEEAVFNSGQWPHISARVLLRQLASTSPTALTKRWKKTLVCFAEAAVQLQRARRLLSLAIRNNVDEFYKELQNTGCEGWDAEMYPDWLLIQVESNFLVRRVQADVALQMMSPTSGANTTLQLNMGEGKSSVIVPIASSALADGKKLVRVVVLKPLVAQMFQLLVERLGGLSNRRIFYLPFSRSTSFGKPQVQLIQRLMEECMRVRGILVVQPDHVLSYKLMAIHQQVCAAPAIAAQMLESQRWLDLHTRDILDESDEILHVRYQLVYTVGLQRHLEGHPDRWTTTCQLLSLASTLALGLHQRRDLSLAIEVEGGSSETFPHVRLHRHDVGLVLVREIAKCILAGRLPNYSFDQAPSHVRRAIFNFISEKGVEIQDSESVKQFCEGSELWNGLLLLRGLLACGILVYALKERRWRVDYGLDPRRTMLAVPYRAKDVPSPRAEFGHPDVAVCLTCLSYYYGGLSEAQLITSFQLLLKVDNAELEYESWVRLHRRDSIPEVLRRLSGINVESVEQRTKHLIPLFQHNQAVINFFLSQVVFPKEAKEFPQKLTCSGWDLAAQKHHFITGFSGTNDNRYLLPTSITQHDPEHQLSTNARVLAYLLQPENRHYCCAANPSGERPSANQFLGILVAQEPEIQVLLDVGAQMLELRNKELVARWLELKPNTQAAIYFNENDELTVLSRDGNVELLVSSQFAQRPEQCVLYLDDAHTRGTDVKLPRGFRAAVTLGPKVTKDRLIQGCMRMRKLGNGHSVMFFAPLEVDRGIRRAALKNDTEEVEVLDILRWTMLETCTDIQHRVSQWAQQGVDHRARHEAWSSFSSKNASIDTLESSWLQNEARSLEEMYGPDRPRNHISLEIPEIRDRCLQLGVASLSETRMDEEQEREVVHEIERERQVQRPRQVPAALHQNHSDVANFISSGRIPCASTAFFPAFDTLARTTAAFPESHAWSSNLLVTRDFASTVQAASYAMLDDYLRPAQWILSSATSANLVFISPHEANCYLPNIRTSAKVHLHMYTPRISQAMRACDDLRLYCIPPLPEEWTFAGFDLLIPQLDLFAGQLYLQTRQDYLQLCGFLGVFAGDPELKDKVVTQSDGFIKPEHRVVISNLPQLRDRPASPFQKSPLSSLNTLISIRRKGMAYLPTHLGKLLHGRLLTEGDFEY</sequence>